<feature type="chain" id="PRO_5012164532" description="Ice-binding protein C-terminal domain-containing protein" evidence="1">
    <location>
        <begin position="20"/>
        <end position="209"/>
    </location>
</feature>
<sequence length="209" mass="21997">MRKALLLVALCCAAAPANAARYLHYDLTFAISGENFDYDLNAFVPFRGLATLTADIDTDWVLDDGVGESFSSIDFGSIGMIFHSAYAQADRLDFSFQAGEGETFETFGASALFVPGSFDGHFPAAVDAAGLKGGSFAMSYGAHHQAGRATGTIRSIGVTSGDAAPDMLGVRYSYTISAVPEPASWAMMVAGFGLAGGWIRRARPRPQAA</sequence>
<comment type="caution">
    <text evidence="3">The sequence shown here is derived from an EMBL/GenBank/DDBJ whole genome shotgun (WGS) entry which is preliminary data.</text>
</comment>
<name>A0A1S1HF80_9SPHN</name>
<dbReference type="NCBIfam" id="NF035944">
    <property type="entry name" value="PEPxxWA-CTERM"/>
    <property type="match status" value="1"/>
</dbReference>
<evidence type="ECO:0000256" key="1">
    <source>
        <dbReference type="SAM" id="SignalP"/>
    </source>
</evidence>
<feature type="domain" description="Ice-binding protein C-terminal" evidence="2">
    <location>
        <begin position="178"/>
        <end position="201"/>
    </location>
</feature>
<dbReference type="AlphaFoldDB" id="A0A1S1HF80"/>
<organism evidence="3 4">
    <name type="scientific">Edaphosphingomonas haloaromaticamans</name>
    <dbReference type="NCBI Taxonomy" id="653954"/>
    <lineage>
        <taxon>Bacteria</taxon>
        <taxon>Pseudomonadati</taxon>
        <taxon>Pseudomonadota</taxon>
        <taxon>Alphaproteobacteria</taxon>
        <taxon>Sphingomonadales</taxon>
        <taxon>Rhizorhabdaceae</taxon>
        <taxon>Edaphosphingomonas</taxon>
    </lineage>
</organism>
<dbReference type="RefSeq" id="WP_254684366.1">
    <property type="nucleotide sequence ID" value="NZ_MIPT01000001.1"/>
</dbReference>
<gene>
    <name evidence="3" type="ORF">BHE75_01153</name>
</gene>
<dbReference type="Pfam" id="PF07589">
    <property type="entry name" value="PEP-CTERM"/>
    <property type="match status" value="1"/>
</dbReference>
<proteinExistence type="predicted"/>
<feature type="signal peptide" evidence="1">
    <location>
        <begin position="1"/>
        <end position="19"/>
    </location>
</feature>
<protein>
    <recommendedName>
        <fullName evidence="2">Ice-binding protein C-terminal domain-containing protein</fullName>
    </recommendedName>
</protein>
<dbReference type="EMBL" id="MIPT01000001">
    <property type="protein sequence ID" value="OHT19170.1"/>
    <property type="molecule type" value="Genomic_DNA"/>
</dbReference>
<evidence type="ECO:0000313" key="4">
    <source>
        <dbReference type="Proteomes" id="UP000179467"/>
    </source>
</evidence>
<keyword evidence="4" id="KW-1185">Reference proteome</keyword>
<reference evidence="3 4" key="1">
    <citation type="submission" date="2016-09" db="EMBL/GenBank/DDBJ databases">
        <title>Metabolic pathway, cell adaptation mechanisms and a novel monoxygenase revealed through proteogenomic-transcription analysis of a Sphingomonas haloaromaticamans strain degrading the fungicide ortho-phenylphenol.</title>
        <authorList>
            <person name="Perruchon C."/>
            <person name="Papadopoulou E.S."/>
            <person name="Rousidou C."/>
            <person name="Vasileiadis S."/>
            <person name="Tanou G."/>
            <person name="Amoutzias G."/>
            <person name="Molassiotis A."/>
            <person name="Karpouzas D.G."/>
        </authorList>
    </citation>
    <scope>NUCLEOTIDE SEQUENCE [LARGE SCALE GENOMIC DNA]</scope>
    <source>
        <strain evidence="3 4">P3</strain>
    </source>
</reference>
<keyword evidence="1" id="KW-0732">Signal</keyword>
<dbReference type="InterPro" id="IPR013424">
    <property type="entry name" value="Ice-binding_C"/>
</dbReference>
<dbReference type="Proteomes" id="UP000179467">
    <property type="component" value="Unassembled WGS sequence"/>
</dbReference>
<evidence type="ECO:0000259" key="2">
    <source>
        <dbReference type="Pfam" id="PF07589"/>
    </source>
</evidence>
<evidence type="ECO:0000313" key="3">
    <source>
        <dbReference type="EMBL" id="OHT19170.1"/>
    </source>
</evidence>
<accession>A0A1S1HF80</accession>
<dbReference type="NCBIfam" id="TIGR02595">
    <property type="entry name" value="PEP_CTERM"/>
    <property type="match status" value="1"/>
</dbReference>